<protein>
    <recommendedName>
        <fullName evidence="4">Mu-like prophage protein gp29</fullName>
    </recommendedName>
</protein>
<keyword evidence="3" id="KW-1185">Reference proteome</keyword>
<name>A0ABP9P3Z0_9BACT</name>
<feature type="region of interest" description="Disordered" evidence="1">
    <location>
        <begin position="392"/>
        <end position="426"/>
    </location>
</feature>
<dbReference type="Pfam" id="PF06074">
    <property type="entry name" value="Portal_Mu"/>
    <property type="match status" value="1"/>
</dbReference>
<evidence type="ECO:0000256" key="1">
    <source>
        <dbReference type="SAM" id="MobiDB-lite"/>
    </source>
</evidence>
<gene>
    <name evidence="2" type="ORF">GCM10023213_14110</name>
</gene>
<comment type="caution">
    <text evidence="2">The sequence shown here is derived from an EMBL/GenBank/DDBJ whole genome shotgun (WGS) entry which is preliminary data.</text>
</comment>
<sequence length="516" mass="56396">MALSNPLAITPSIAAQWKQQRFNPLRTVTPATLGSLIDQYDAGYLRGFALAAEQIMERDDTLAAVVPKRKKRVSRRPWDVLIGEDVPDELKAEAERHQAALKYFYSRLKVRNAVEKNEQGGVKLLVRKMMTAQFMRYAAAEIEWQPGPQGMAATLHYVPVEFLESSTGILRFAGVSGSTPGAEMDESNWLIAVADACIMKSAAVCYMFKRLSLADWLNLSGKFGIPGIHGETDAKKGTPEWDAFIAMLSAFANDWVAATSAGSKINIIEAGVSGESPFAPMVDRMDRALARLCMGGDLSTLSREDGVGANPQSQEADELITDDCEWMSELFNEQLDRRVIEWQFGAGTDPLAFFKLMPPQRQDTKMEMEVDNHVKKHGVVLSPEDVAERYSRTLSKAQPETPEEPEAPDPEAEPSANERRPNFGDGRVVPAAQALKDKKTILLKKLSKGVQADLKPAVDALLTLENADGPDALRSAVMGLDLPTIEKAVMAGSAANEAFEVTLAAEFLAGLASIRN</sequence>
<dbReference type="InterPro" id="IPR009279">
    <property type="entry name" value="Portal_Mu"/>
</dbReference>
<evidence type="ECO:0008006" key="4">
    <source>
        <dbReference type="Google" id="ProtNLM"/>
    </source>
</evidence>
<organism evidence="2 3">
    <name type="scientific">Prosthecobacter algae</name>
    <dbReference type="NCBI Taxonomy" id="1144682"/>
    <lineage>
        <taxon>Bacteria</taxon>
        <taxon>Pseudomonadati</taxon>
        <taxon>Verrucomicrobiota</taxon>
        <taxon>Verrucomicrobiia</taxon>
        <taxon>Verrucomicrobiales</taxon>
        <taxon>Verrucomicrobiaceae</taxon>
        <taxon>Prosthecobacter</taxon>
    </lineage>
</organism>
<dbReference type="EMBL" id="BAABIA010000003">
    <property type="protein sequence ID" value="GAA5137440.1"/>
    <property type="molecule type" value="Genomic_DNA"/>
</dbReference>
<proteinExistence type="predicted"/>
<reference evidence="3" key="1">
    <citation type="journal article" date="2019" name="Int. J. Syst. Evol. Microbiol.">
        <title>The Global Catalogue of Microorganisms (GCM) 10K type strain sequencing project: providing services to taxonomists for standard genome sequencing and annotation.</title>
        <authorList>
            <consortium name="The Broad Institute Genomics Platform"/>
            <consortium name="The Broad Institute Genome Sequencing Center for Infectious Disease"/>
            <person name="Wu L."/>
            <person name="Ma J."/>
        </authorList>
    </citation>
    <scope>NUCLEOTIDE SEQUENCE [LARGE SCALE GENOMIC DNA]</scope>
    <source>
        <strain evidence="3">JCM 18053</strain>
    </source>
</reference>
<feature type="compositionally biased region" description="Acidic residues" evidence="1">
    <location>
        <begin position="401"/>
        <end position="412"/>
    </location>
</feature>
<evidence type="ECO:0000313" key="2">
    <source>
        <dbReference type="EMBL" id="GAA5137440.1"/>
    </source>
</evidence>
<accession>A0ABP9P3Z0</accession>
<dbReference type="Proteomes" id="UP001499852">
    <property type="component" value="Unassembled WGS sequence"/>
</dbReference>
<evidence type="ECO:0000313" key="3">
    <source>
        <dbReference type="Proteomes" id="UP001499852"/>
    </source>
</evidence>